<evidence type="ECO:0000256" key="8">
    <source>
        <dbReference type="ARBA" id="ARBA00022861"/>
    </source>
</evidence>
<dbReference type="EMBL" id="JN001176">
    <property type="protein sequence ID" value="AFL91910.1"/>
    <property type="molecule type" value="Genomic_RNA"/>
</dbReference>
<sequence length="234" mass="26768">MLQVSDFATIVCITLMNSTLHTILEDPGMAYFPYIASVLTVLFTLHKASIPTMKIALKTSKCSYKVVKYCIVTIFNTLLKLAGYKEQITTKDEIEKQMDRVVKEMRRQLEMIDKLTTREIEQVELLKCIYDKLIVRSTDEIDMTKEINQKNVRTLEEWESGKNPYEPKEVTAAMREVELPSTVFGSGGVLYSKLHWTRWLAKKPQSAISRVAQALIPFNQSGQHRTLKRGNGST</sequence>
<evidence type="ECO:0000256" key="6">
    <source>
        <dbReference type="ARBA" id="ARBA00022723"/>
    </source>
</evidence>
<evidence type="ECO:0000256" key="7">
    <source>
        <dbReference type="ARBA" id="ARBA00022837"/>
    </source>
</evidence>
<keyword evidence="17" id="KW-0325">Glycoprotein</keyword>
<keyword evidence="14" id="KW-1072">Activation of host autophagy by virus</keyword>
<keyword evidence="12" id="KW-0843">Virulence</keyword>
<evidence type="ECO:0000256" key="5">
    <source>
        <dbReference type="ARBA" id="ARBA00022692"/>
    </source>
</evidence>
<evidence type="ECO:0000256" key="20">
    <source>
        <dbReference type="SAM" id="Coils"/>
    </source>
</evidence>
<dbReference type="HAMAP" id="MF_04091">
    <property type="entry name" value="ROTA_NSP4"/>
    <property type="match status" value="1"/>
</dbReference>
<evidence type="ECO:0000256" key="2">
    <source>
        <dbReference type="ARBA" id="ARBA00022525"/>
    </source>
</evidence>
<evidence type="ECO:0000256" key="16">
    <source>
        <dbReference type="ARBA" id="ARBA00023136"/>
    </source>
</evidence>
<dbReference type="Pfam" id="PF01452">
    <property type="entry name" value="Rota_NSP4"/>
    <property type="match status" value="1"/>
</dbReference>
<keyword evidence="20" id="KW-0175">Coiled coil</keyword>
<evidence type="ECO:0000256" key="1">
    <source>
        <dbReference type="ARBA" id="ARBA00022448"/>
    </source>
</evidence>
<evidence type="ECO:0000256" key="13">
    <source>
        <dbReference type="ARBA" id="ARBA00023039"/>
    </source>
</evidence>
<evidence type="ECO:0000313" key="21">
    <source>
        <dbReference type="EMBL" id="AFL91910.1"/>
    </source>
</evidence>
<feature type="coiled-coil region" evidence="20">
    <location>
        <begin position="84"/>
        <end position="111"/>
    </location>
</feature>
<dbReference type="FunFam" id="1.20.5.430:FF:000005">
    <property type="entry name" value="Non-structural glycoprotein 4"/>
    <property type="match status" value="1"/>
</dbReference>
<feature type="non-terminal residue" evidence="21">
    <location>
        <position position="1"/>
    </location>
</feature>
<evidence type="ECO:0000256" key="10">
    <source>
        <dbReference type="ARBA" id="ARBA00022968"/>
    </source>
</evidence>
<evidence type="ECO:0000256" key="3">
    <source>
        <dbReference type="ARBA" id="ARBA00022581"/>
    </source>
</evidence>
<reference evidence="21" key="1">
    <citation type="submission" date="2011-05" db="EMBL/GenBank/DDBJ databases">
        <authorList>
            <person name="Ranjan K."/>
            <person name="Pushpa R."/>
        </authorList>
    </citation>
    <scope>NUCLEOTIDE SEQUENCE</scope>
    <source>
        <strain evidence="21">HR3/04/IND</strain>
    </source>
</reference>
<organism evidence="21">
    <name type="scientific">Human rotavirus A</name>
    <dbReference type="NCBI Taxonomy" id="10941"/>
    <lineage>
        <taxon>Viruses</taxon>
        <taxon>Riboviria</taxon>
        <taxon>Orthornavirae</taxon>
        <taxon>Duplornaviricota</taxon>
        <taxon>Resentoviricetes</taxon>
        <taxon>Reovirales</taxon>
        <taxon>Sedoreoviridae</taxon>
        <taxon>Rotavirus</taxon>
        <taxon>Rotavirus alphagastroenteritidis</taxon>
        <taxon>Rotavirus A</taxon>
    </lineage>
</organism>
<feature type="non-terminal residue" evidence="21">
    <location>
        <position position="234"/>
    </location>
</feature>
<keyword evidence="5" id="KW-0812">Transmembrane</keyword>
<gene>
    <name evidence="21" type="primary">NSP4</name>
</gene>
<evidence type="ECO:0000256" key="18">
    <source>
        <dbReference type="ARBA" id="ARBA00023184"/>
    </source>
</evidence>
<keyword evidence="11" id="KW-1133">Transmembrane helix</keyword>
<evidence type="ECO:0000256" key="15">
    <source>
        <dbReference type="ARBA" id="ARBA00023065"/>
    </source>
</evidence>
<accession>A0A0F6MU15</accession>
<evidence type="ECO:0000256" key="11">
    <source>
        <dbReference type="ARBA" id="ARBA00022989"/>
    </source>
</evidence>
<evidence type="ECO:0000256" key="14">
    <source>
        <dbReference type="ARBA" id="ARBA00023050"/>
    </source>
</evidence>
<keyword evidence="9" id="KW-1043">Host membrane</keyword>
<keyword evidence="3" id="KW-0945">Host-virus interaction</keyword>
<dbReference type="GO" id="GO:0046872">
    <property type="term" value="F:metal ion binding"/>
    <property type="evidence" value="ECO:0007669"/>
    <property type="project" value="UniProtKB-KW"/>
</dbReference>
<dbReference type="GO" id="GO:0034220">
    <property type="term" value="P:monoatomic ion transmembrane transport"/>
    <property type="evidence" value="ECO:0007669"/>
    <property type="project" value="UniProtKB-KW"/>
</dbReference>
<keyword evidence="19" id="KW-0407">Ion channel</keyword>
<dbReference type="Gene3D" id="1.20.5.430">
    <property type="match status" value="1"/>
</dbReference>
<keyword evidence="16" id="KW-0472">Membrane</keyword>
<keyword evidence="10" id="KW-0735">Signal-anchor</keyword>
<keyword evidence="18" id="KW-1038">Host endoplasmic reticulum</keyword>
<protein>
    <submittedName>
        <fullName evidence="21">Enterotoxin</fullName>
    </submittedName>
</protein>
<dbReference type="GO" id="GO:0039520">
    <property type="term" value="P:symbiont-mediated activation of host autophagy"/>
    <property type="evidence" value="ECO:0007669"/>
    <property type="project" value="UniProtKB-KW"/>
</dbReference>
<name>A0A0F6MU15_9REOV</name>
<keyword evidence="7" id="KW-0106">Calcium</keyword>
<keyword evidence="1" id="KW-0813">Transport</keyword>
<dbReference type="GO" id="GO:0033644">
    <property type="term" value="C:host cell membrane"/>
    <property type="evidence" value="ECO:0007669"/>
    <property type="project" value="UniProtKB-KW"/>
</dbReference>
<keyword evidence="6" id="KW-0479">Metal-binding</keyword>
<evidence type="ECO:0000256" key="12">
    <source>
        <dbReference type="ARBA" id="ARBA00023026"/>
    </source>
</evidence>
<proteinExistence type="inferred from homology"/>
<dbReference type="GO" id="GO:0015267">
    <property type="term" value="F:channel activity"/>
    <property type="evidence" value="ECO:0007669"/>
    <property type="project" value="UniProtKB-KW"/>
</dbReference>
<evidence type="ECO:0000256" key="4">
    <source>
        <dbReference type="ARBA" id="ARBA00022656"/>
    </source>
</evidence>
<dbReference type="SUPFAM" id="SSF58030">
    <property type="entry name" value="Rotavirus nonstructural proteins"/>
    <property type="match status" value="1"/>
</dbReference>
<dbReference type="GO" id="GO:0090729">
    <property type="term" value="F:toxin activity"/>
    <property type="evidence" value="ECO:0007669"/>
    <property type="project" value="UniProtKB-KW"/>
</dbReference>
<keyword evidence="15" id="KW-0406">Ion transport</keyword>
<evidence type="ECO:0000256" key="9">
    <source>
        <dbReference type="ARBA" id="ARBA00022870"/>
    </source>
</evidence>
<keyword evidence="8" id="KW-0260">Enterotoxin</keyword>
<keyword evidence="13" id="KW-1182">Viral ion channel</keyword>
<keyword evidence="4" id="KW-0800">Toxin</keyword>
<evidence type="ECO:0000256" key="17">
    <source>
        <dbReference type="ARBA" id="ARBA00023180"/>
    </source>
</evidence>
<dbReference type="InterPro" id="IPR002107">
    <property type="entry name" value="Rotavirus_NSP4"/>
</dbReference>
<keyword evidence="2" id="KW-0964">Secreted</keyword>
<evidence type="ECO:0000256" key="19">
    <source>
        <dbReference type="ARBA" id="ARBA00023303"/>
    </source>
</evidence>